<reference evidence="1 2" key="1">
    <citation type="submission" date="2018-08" db="EMBL/GenBank/DDBJ databases">
        <title>Draft genome sequences of two Aspergillus turcosus clinical strains isolated from bronchoalveolar lavage fluid: one azole-susceptible and the other azole-resistant.</title>
        <authorList>
            <person name="Parent-Michaud M."/>
            <person name="Dufresne P.J."/>
            <person name="Fournier E."/>
            <person name="Martineau C."/>
            <person name="Moreira S."/>
            <person name="Perkins V."/>
            <person name="De Repentigny L."/>
            <person name="Dufresne S.F."/>
        </authorList>
    </citation>
    <scope>NUCLEOTIDE SEQUENCE [LARGE SCALE GENOMIC DNA]</scope>
    <source>
        <strain evidence="1">HMR AF 1038</strain>
    </source>
</reference>
<dbReference type="OrthoDB" id="4424523at2759"/>
<accession>A0A3R7F840</accession>
<dbReference type="Proteomes" id="UP000215289">
    <property type="component" value="Unassembled WGS sequence"/>
</dbReference>
<gene>
    <name evidence="1" type="ORF">CFD26_105614</name>
</gene>
<name>A0A3R7F840_9EURO</name>
<protein>
    <submittedName>
        <fullName evidence="1">Uncharacterized protein</fullName>
    </submittedName>
</protein>
<organism evidence="1 2">
    <name type="scientific">Aspergillus turcosus</name>
    <dbReference type="NCBI Taxonomy" id="1245748"/>
    <lineage>
        <taxon>Eukaryota</taxon>
        <taxon>Fungi</taxon>
        <taxon>Dikarya</taxon>
        <taxon>Ascomycota</taxon>
        <taxon>Pezizomycotina</taxon>
        <taxon>Eurotiomycetes</taxon>
        <taxon>Eurotiomycetidae</taxon>
        <taxon>Eurotiales</taxon>
        <taxon>Aspergillaceae</taxon>
        <taxon>Aspergillus</taxon>
        <taxon>Aspergillus subgen. Fumigati</taxon>
    </lineage>
</organism>
<dbReference type="STRING" id="1245748.A0A3R7F840"/>
<sequence>MVPRPALRLIDELRRPQAPTWGFVIYRTTYTPQSYRQFPQIIELTNSCIKREIFKEYAAAIEEYPGPAEELKSGYELICSKHRPIIIEDRNRLNGISLHSVRSHFESWMDDRASGRGREDWQWGYPTQRRVCLVVDEEVCQVLEQADARPIRKGSEEDRQSWRYLDKWWVKAVEAWPEIDEWEMEDTGFDGTMKASVLTLWRLWLHMDDPDPMWMLRRDKDGLYTG</sequence>
<dbReference type="AlphaFoldDB" id="A0A3R7F840"/>
<evidence type="ECO:0000313" key="2">
    <source>
        <dbReference type="Proteomes" id="UP000215289"/>
    </source>
</evidence>
<keyword evidence="2" id="KW-1185">Reference proteome</keyword>
<proteinExistence type="predicted"/>
<dbReference type="EMBL" id="NIDN02000071">
    <property type="protein sequence ID" value="RLL97666.1"/>
    <property type="molecule type" value="Genomic_DNA"/>
</dbReference>
<comment type="caution">
    <text evidence="1">The sequence shown here is derived from an EMBL/GenBank/DDBJ whole genome shotgun (WGS) entry which is preliminary data.</text>
</comment>
<evidence type="ECO:0000313" key="1">
    <source>
        <dbReference type="EMBL" id="RLL97666.1"/>
    </source>
</evidence>